<dbReference type="CDD" id="cd00038">
    <property type="entry name" value="CAP_ED"/>
    <property type="match status" value="1"/>
</dbReference>
<dbReference type="InterPro" id="IPR051257">
    <property type="entry name" value="Diverse_CBS-Domain"/>
</dbReference>
<dbReference type="PROSITE" id="PS50042">
    <property type="entry name" value="CNMP_BINDING_3"/>
    <property type="match status" value="1"/>
</dbReference>
<dbReference type="InterPro" id="IPR018821">
    <property type="entry name" value="DUF294_put_nucleoTrafse_sb-bd"/>
</dbReference>
<dbReference type="PANTHER" id="PTHR43080:SF2">
    <property type="entry name" value="CBS DOMAIN-CONTAINING PROTEIN"/>
    <property type="match status" value="1"/>
</dbReference>
<evidence type="ECO:0000259" key="4">
    <source>
        <dbReference type="PROSITE" id="PS51371"/>
    </source>
</evidence>
<dbReference type="Gene3D" id="2.60.120.10">
    <property type="entry name" value="Jelly Rolls"/>
    <property type="match status" value="1"/>
</dbReference>
<gene>
    <name evidence="5" type="ORF">E6C50_01580</name>
</gene>
<dbReference type="SMART" id="SM00116">
    <property type="entry name" value="CBS"/>
    <property type="match status" value="2"/>
</dbReference>
<dbReference type="PANTHER" id="PTHR43080">
    <property type="entry name" value="CBS DOMAIN-CONTAINING PROTEIN CBSX3, MITOCHONDRIAL"/>
    <property type="match status" value="1"/>
</dbReference>
<dbReference type="CDD" id="cd04587">
    <property type="entry name" value="CBS_pair_CAP-ED_NT_Pol-beta-like_DUF294_assoc"/>
    <property type="match status" value="1"/>
</dbReference>
<keyword evidence="1 2" id="KW-0129">CBS domain</keyword>
<dbReference type="Gene3D" id="3.10.580.10">
    <property type="entry name" value="CBS-domain"/>
    <property type="match status" value="1"/>
</dbReference>
<keyword evidence="6" id="KW-1185">Reference proteome</keyword>
<proteinExistence type="predicted"/>
<evidence type="ECO:0000259" key="3">
    <source>
        <dbReference type="PROSITE" id="PS50042"/>
    </source>
</evidence>
<dbReference type="GO" id="GO:0008773">
    <property type="term" value="F:[protein-PII] uridylyltransferase activity"/>
    <property type="evidence" value="ECO:0007669"/>
    <property type="project" value="InterPro"/>
</dbReference>
<dbReference type="PROSITE" id="PS51371">
    <property type="entry name" value="CBS"/>
    <property type="match status" value="2"/>
</dbReference>
<protein>
    <submittedName>
        <fullName evidence="5">CBS domain-containing protein</fullName>
    </submittedName>
</protein>
<evidence type="ECO:0000256" key="2">
    <source>
        <dbReference type="PROSITE-ProRule" id="PRU00703"/>
    </source>
</evidence>
<evidence type="ECO:0000313" key="6">
    <source>
        <dbReference type="Proteomes" id="UP000307507"/>
    </source>
</evidence>
<dbReference type="InterPro" id="IPR018490">
    <property type="entry name" value="cNMP-bd_dom_sf"/>
</dbReference>
<name>A0A4S4A3C5_9FLAO</name>
<feature type="domain" description="CBS" evidence="4">
    <location>
        <begin position="174"/>
        <end position="232"/>
    </location>
</feature>
<evidence type="ECO:0000313" key="5">
    <source>
        <dbReference type="EMBL" id="THF52924.1"/>
    </source>
</evidence>
<dbReference type="AlphaFoldDB" id="A0A4S4A3C5"/>
<accession>A0A4S4A3C5</accession>
<dbReference type="Pfam" id="PF03445">
    <property type="entry name" value="DUF294"/>
    <property type="match status" value="1"/>
</dbReference>
<comment type="caution">
    <text evidence="5">The sequence shown here is derived from an EMBL/GenBank/DDBJ whole genome shotgun (WGS) entry which is preliminary data.</text>
</comment>
<dbReference type="SUPFAM" id="SSF51206">
    <property type="entry name" value="cAMP-binding domain-like"/>
    <property type="match status" value="1"/>
</dbReference>
<dbReference type="Pfam" id="PF00027">
    <property type="entry name" value="cNMP_binding"/>
    <property type="match status" value="1"/>
</dbReference>
<dbReference type="Pfam" id="PF00571">
    <property type="entry name" value="CBS"/>
    <property type="match status" value="2"/>
</dbReference>
<dbReference type="Pfam" id="PF10335">
    <property type="entry name" value="DUF294_C"/>
    <property type="match status" value="1"/>
</dbReference>
<organism evidence="5 6">
    <name type="scientific">Flavobacterium supellecticarium</name>
    <dbReference type="NCBI Taxonomy" id="2565924"/>
    <lineage>
        <taxon>Bacteria</taxon>
        <taxon>Pseudomonadati</taxon>
        <taxon>Bacteroidota</taxon>
        <taxon>Flavobacteriia</taxon>
        <taxon>Flavobacteriales</taxon>
        <taxon>Flavobacteriaceae</taxon>
        <taxon>Flavobacterium</taxon>
    </lineage>
</organism>
<dbReference type="InterPro" id="IPR000595">
    <property type="entry name" value="cNMP-bd_dom"/>
</dbReference>
<dbReference type="SUPFAM" id="SSF81301">
    <property type="entry name" value="Nucleotidyltransferase"/>
    <property type="match status" value="1"/>
</dbReference>
<reference evidence="5 6" key="1">
    <citation type="submission" date="2019-04" db="EMBL/GenBank/DDBJ databases">
        <title>Flavobacterium sp. nov. isolated from construction timber.</title>
        <authorList>
            <person name="Lin S.-Y."/>
            <person name="Chang C.-T."/>
            <person name="Young C.-C."/>
        </authorList>
    </citation>
    <scope>NUCLEOTIDE SEQUENCE [LARGE SCALE GENOMIC DNA]</scope>
    <source>
        <strain evidence="5 6">CC-CTC003</strain>
    </source>
</reference>
<dbReference type="RefSeq" id="WP_136401449.1">
    <property type="nucleotide sequence ID" value="NZ_SSNZ01000001.1"/>
</dbReference>
<dbReference type="Proteomes" id="UP000307507">
    <property type="component" value="Unassembled WGS sequence"/>
</dbReference>
<dbReference type="InterPro" id="IPR005105">
    <property type="entry name" value="GlnD_Uridyltrans_N"/>
</dbReference>
<dbReference type="InterPro" id="IPR043519">
    <property type="entry name" value="NT_sf"/>
</dbReference>
<dbReference type="InterPro" id="IPR014710">
    <property type="entry name" value="RmlC-like_jellyroll"/>
</dbReference>
<dbReference type="CDD" id="cd05401">
    <property type="entry name" value="NT_GlnE_GlnD_like"/>
    <property type="match status" value="1"/>
</dbReference>
<dbReference type="InterPro" id="IPR046342">
    <property type="entry name" value="CBS_dom_sf"/>
</dbReference>
<evidence type="ECO:0000256" key="1">
    <source>
        <dbReference type="ARBA" id="ARBA00023122"/>
    </source>
</evidence>
<sequence>MKNPIAERIADFLKHYPPFTSLTYQELVAISEHISVKYLEKHQILFKVGDATHSDFYVVANGAIGLSVISDAEEFLIDKCDEGDILGLRPFFAKNNYLMTAKAREESIVYAIPIAVFQPYVANNTNVQNFLLESFASNTRNPYDKDHRGKLISENIIFDEQSATDIQYFQPIKYTKNPITASSSDIIKHIAQTMSNSRIGSVIIHDNQLPIGIITDKDLRSKIATGLFSIDTTADKIMSSPVITVPENISIAEAQMMMLKHNVGHLCVTRDGTEKSPATGIITEHDIVAAQANNPGILLKLTRRATRSKELKAVRDKLTDLIQNSIDKNIPITHITSVAAEINIALTKRAIDLAIEKMETPPPTRFAWFNLGSQGRKEQLLLTDVDNILIFEDVEAERYDDVKQYFLQLADKVIETLEKIGYEPCPQGLMANNELWCKSLTDWIKQYNTWINTPGEKGINLSTIFFDYDLIYGDVSFENSLTESIFNSTDNNQLFYAFLGTNAIKKPAPLGFFRQFLLEQDEEHKDAFDIKNRAIMPLVDAARVLTISRGIKGITNTYQRFKKLADMEEQNSDLYLECAEAFNTLTWFRTDEGLQNNSNGGYINMQELSKVDKVKLKNCFQPINDIQDLIKNRFQLTYFT</sequence>
<dbReference type="EMBL" id="SSNZ01000001">
    <property type="protein sequence ID" value="THF52924.1"/>
    <property type="molecule type" value="Genomic_DNA"/>
</dbReference>
<dbReference type="OrthoDB" id="9810963at2"/>
<dbReference type="InterPro" id="IPR000644">
    <property type="entry name" value="CBS_dom"/>
</dbReference>
<dbReference type="SMART" id="SM00100">
    <property type="entry name" value="cNMP"/>
    <property type="match status" value="1"/>
</dbReference>
<dbReference type="SUPFAM" id="SSF54631">
    <property type="entry name" value="CBS-domain pair"/>
    <property type="match status" value="1"/>
</dbReference>
<feature type="domain" description="Cyclic nucleotide-binding" evidence="3">
    <location>
        <begin position="54"/>
        <end position="138"/>
    </location>
</feature>
<feature type="domain" description="CBS" evidence="4">
    <location>
        <begin position="238"/>
        <end position="301"/>
    </location>
</feature>